<gene>
    <name evidence="14" type="ORF">DESAM_20647</name>
</gene>
<evidence type="ECO:0000256" key="7">
    <source>
        <dbReference type="ARBA" id="ARBA00022777"/>
    </source>
</evidence>
<dbReference type="EC" id="2.7.13.3" evidence="3"/>
<dbReference type="SUPFAM" id="SSF47384">
    <property type="entry name" value="Homodimeric domain of signal transducing histidine kinase"/>
    <property type="match status" value="1"/>
</dbReference>
<dbReference type="SUPFAM" id="SSF55781">
    <property type="entry name" value="GAF domain-like"/>
    <property type="match status" value="1"/>
</dbReference>
<dbReference type="Gene3D" id="3.30.450.40">
    <property type="match status" value="1"/>
</dbReference>
<dbReference type="InterPro" id="IPR005467">
    <property type="entry name" value="His_kinase_dom"/>
</dbReference>
<keyword evidence="10" id="KW-0812">Transmembrane</keyword>
<dbReference type="KEGG" id="dhy:DESAM_20647"/>
<evidence type="ECO:0000313" key="15">
    <source>
        <dbReference type="Proteomes" id="UP000010808"/>
    </source>
</evidence>
<dbReference type="CDD" id="cd12912">
    <property type="entry name" value="PDC2_MCP_like"/>
    <property type="match status" value="1"/>
</dbReference>
<keyword evidence="8" id="KW-0067">ATP-binding</keyword>
<dbReference type="Pfam" id="PF13185">
    <property type="entry name" value="GAF_2"/>
    <property type="match status" value="1"/>
</dbReference>
<dbReference type="CDD" id="cd00082">
    <property type="entry name" value="HisKA"/>
    <property type="match status" value="1"/>
</dbReference>
<dbReference type="Gene3D" id="1.10.287.130">
    <property type="match status" value="2"/>
</dbReference>
<dbReference type="Pfam" id="PF00672">
    <property type="entry name" value="HAMP"/>
    <property type="match status" value="1"/>
</dbReference>
<feature type="domain" description="Histidine kinase" evidence="11">
    <location>
        <begin position="669"/>
        <end position="915"/>
    </location>
</feature>
<dbReference type="SUPFAM" id="SSF55874">
    <property type="entry name" value="ATPase domain of HSP90 chaperone/DNA topoisomerase II/histidine kinase"/>
    <property type="match status" value="1"/>
</dbReference>
<dbReference type="GO" id="GO:0005524">
    <property type="term" value="F:ATP binding"/>
    <property type="evidence" value="ECO:0007669"/>
    <property type="project" value="UniProtKB-KW"/>
</dbReference>
<keyword evidence="15" id="KW-1185">Reference proteome</keyword>
<dbReference type="PATRIC" id="fig|1121451.3.peg.905"/>
<evidence type="ECO:0000256" key="1">
    <source>
        <dbReference type="ARBA" id="ARBA00000085"/>
    </source>
</evidence>
<evidence type="ECO:0000256" key="2">
    <source>
        <dbReference type="ARBA" id="ARBA00004370"/>
    </source>
</evidence>
<dbReference type="SMART" id="SM00388">
    <property type="entry name" value="HisKA"/>
    <property type="match status" value="1"/>
</dbReference>
<dbReference type="GO" id="GO:0016020">
    <property type="term" value="C:membrane"/>
    <property type="evidence" value="ECO:0007669"/>
    <property type="project" value="UniProtKB-SubCell"/>
</dbReference>
<keyword evidence="6" id="KW-0547">Nucleotide-binding</keyword>
<accession>L0R868</accession>
<reference evidence="14 15" key="1">
    <citation type="submission" date="2012-10" db="EMBL/GenBank/DDBJ databases">
        <authorList>
            <person name="Genoscope - CEA"/>
        </authorList>
    </citation>
    <scope>NUCLEOTIDE SEQUENCE [LARGE SCALE GENOMIC DNA]</scope>
    <source>
        <strain evidence="15">AM13 / DSM 14728</strain>
    </source>
</reference>
<keyword evidence="10" id="KW-0472">Membrane</keyword>
<dbReference type="Gene3D" id="3.30.565.10">
    <property type="entry name" value="Histidine kinase-like ATPase, C-terminal domain"/>
    <property type="match status" value="1"/>
</dbReference>
<comment type="subcellular location">
    <subcellularLocation>
        <location evidence="2">Membrane</location>
    </subcellularLocation>
</comment>
<dbReference type="HOGENOM" id="CLU_011141_0_0_7"/>
<dbReference type="PANTHER" id="PTHR43065">
    <property type="entry name" value="SENSOR HISTIDINE KINASE"/>
    <property type="match status" value="1"/>
</dbReference>
<dbReference type="SUPFAM" id="SSF55785">
    <property type="entry name" value="PYP-like sensor domain (PAS domain)"/>
    <property type="match status" value="1"/>
</dbReference>
<dbReference type="PRINTS" id="PR00344">
    <property type="entry name" value="BCTRLSENSOR"/>
</dbReference>
<evidence type="ECO:0000256" key="6">
    <source>
        <dbReference type="ARBA" id="ARBA00022741"/>
    </source>
</evidence>
<dbReference type="NCBIfam" id="TIGR00229">
    <property type="entry name" value="sensory_box"/>
    <property type="match status" value="1"/>
</dbReference>
<keyword evidence="5 14" id="KW-0808">Transferase</keyword>
<dbReference type="InterPro" id="IPR036890">
    <property type="entry name" value="HATPase_C_sf"/>
</dbReference>
<feature type="domain" description="HAMP" evidence="13">
    <location>
        <begin position="294"/>
        <end position="345"/>
    </location>
</feature>
<protein>
    <recommendedName>
        <fullName evidence="3">histidine kinase</fullName>
        <ecNumber evidence="3">2.7.13.3</ecNumber>
    </recommendedName>
</protein>
<dbReference type="OrthoDB" id="5522918at2"/>
<dbReference type="PROSITE" id="PS50109">
    <property type="entry name" value="HIS_KIN"/>
    <property type="match status" value="1"/>
</dbReference>
<dbReference type="Pfam" id="PF02518">
    <property type="entry name" value="HATPase_c"/>
    <property type="match status" value="1"/>
</dbReference>
<dbReference type="InterPro" id="IPR003660">
    <property type="entry name" value="HAMP_dom"/>
</dbReference>
<evidence type="ECO:0000256" key="5">
    <source>
        <dbReference type="ARBA" id="ARBA00022679"/>
    </source>
</evidence>
<sequence length="917" mass="101507">MKKKGSLHKRVVAGLVLLSIFTATLIFVGNAHLSKKVMNDISRRNLGLAHSIGMQAGYILRQPAESLKELSTYIATEPDAQKSRNRISALLSFSKLLEMIQVMDSSGRVTEVFPANKEQVGMDLSNQPFFIKAKSEKGLHWTDAFHSGRAESPLVTLSTAYPGGVLAGHLNLRIVSEITRVSFPDSKQFVCIVDRCGTVIAHSGSQETGTGANLLDMKSVKKGLSGETGTFSDSYKSIKGLASVAPVPGTGWTAMVFQPESEALASIHTLRAYGLISVMMVTLAGIAAIAFFRDILFRPIETLTERTEAVSLGEYDVRLVPEYKEFEALAASFNNMAETIGEREQEIFYEAQVNKAQAEIVRTITETNSIETLSRVVHEWAVNLTISSHGIVKILNLGQTENSTGAEGAANCGSGYTCYFHDDKSFDFPDSSINHGKLWESVFKSSKSFLSNDIGKLSKKNNLPENHFSLRRVMSAPAIYHGEQVGQIVVVNSELDYTDKDLKTLQVLADLLAVAVNRIRADQALINNESNMRKLRNYLSNIINSMPSMLIGVDIKGNITQWNKKAEQVAGLTHDEALGRPLRKVVPHLADEMKRVQLAIKTKQEQVDPKRSRYENGRTKYEDLTIYPLISNKVEGAVIRIDDVTDRVSLEQMMVQSEKMMSVGGLAAGMAHEINNPLAAILGQNRNLQRRLLEKLPKNISAAKECGIDLDALYGYLGKRDIPRMLESIDESGNRAATIVSNMLSFSRKSEKRLGYHDISKLMDKTLELASNDYDLKKEYDFRKIEIIRKYDPDLPEVLCEGNEVQQVFLNLLKNGAEAMTEKNYDSGHPCFTVSTYTQKGYAVVEIEDNGPGVDEASRIRIFEPFFTTKEVGKGTGLGLSVSYFIITDQHSGSMKVESAPGEWTRFIIKLPANGLK</sequence>
<comment type="catalytic activity">
    <reaction evidence="1">
        <text>ATP + protein L-histidine = ADP + protein N-phospho-L-histidine.</text>
        <dbReference type="EC" id="2.7.13.3"/>
    </reaction>
</comment>
<evidence type="ECO:0000256" key="4">
    <source>
        <dbReference type="ARBA" id="ARBA00022553"/>
    </source>
</evidence>
<dbReference type="InterPro" id="IPR035965">
    <property type="entry name" value="PAS-like_dom_sf"/>
</dbReference>
<dbReference type="InterPro" id="IPR013767">
    <property type="entry name" value="PAS_fold"/>
</dbReference>
<dbReference type="SMART" id="SM00304">
    <property type="entry name" value="HAMP"/>
    <property type="match status" value="1"/>
</dbReference>
<dbReference type="EMBL" id="FO203522">
    <property type="protein sequence ID" value="CCO22934.1"/>
    <property type="molecule type" value="Genomic_DNA"/>
</dbReference>
<dbReference type="AlphaFoldDB" id="L0R868"/>
<feature type="domain" description="PAS" evidence="12">
    <location>
        <begin position="535"/>
        <end position="580"/>
    </location>
</feature>
<dbReference type="InterPro" id="IPR029016">
    <property type="entry name" value="GAF-like_dom_sf"/>
</dbReference>
<evidence type="ECO:0000256" key="8">
    <source>
        <dbReference type="ARBA" id="ARBA00022840"/>
    </source>
</evidence>
<dbReference type="PROSITE" id="PS50112">
    <property type="entry name" value="PAS"/>
    <property type="match status" value="1"/>
</dbReference>
<organism evidence="14 15">
    <name type="scientific">Maridesulfovibrio hydrothermalis AM13 = DSM 14728</name>
    <dbReference type="NCBI Taxonomy" id="1121451"/>
    <lineage>
        <taxon>Bacteria</taxon>
        <taxon>Pseudomonadati</taxon>
        <taxon>Thermodesulfobacteriota</taxon>
        <taxon>Desulfovibrionia</taxon>
        <taxon>Desulfovibrionales</taxon>
        <taxon>Desulfovibrionaceae</taxon>
        <taxon>Maridesulfovibrio</taxon>
    </lineage>
</organism>
<evidence type="ECO:0000313" key="14">
    <source>
        <dbReference type="EMBL" id="CCO22934.1"/>
    </source>
</evidence>
<dbReference type="SMART" id="SM00091">
    <property type="entry name" value="PAS"/>
    <property type="match status" value="1"/>
</dbReference>
<dbReference type="GO" id="GO:0006355">
    <property type="term" value="P:regulation of DNA-templated transcription"/>
    <property type="evidence" value="ECO:0007669"/>
    <property type="project" value="InterPro"/>
</dbReference>
<dbReference type="PANTHER" id="PTHR43065:SF42">
    <property type="entry name" value="TWO-COMPONENT SENSOR PPRA"/>
    <property type="match status" value="1"/>
</dbReference>
<feature type="transmembrane region" description="Helical" evidence="10">
    <location>
        <begin position="272"/>
        <end position="292"/>
    </location>
</feature>
<keyword evidence="4" id="KW-0597">Phosphoprotein</keyword>
<dbReference type="STRING" id="1121451.DESAM_20647"/>
<dbReference type="Gene3D" id="3.30.450.20">
    <property type="entry name" value="PAS domain"/>
    <property type="match status" value="3"/>
</dbReference>
<evidence type="ECO:0000259" key="13">
    <source>
        <dbReference type="PROSITE" id="PS50885"/>
    </source>
</evidence>
<keyword evidence="9" id="KW-0902">Two-component regulatory system</keyword>
<dbReference type="Pfam" id="PF00512">
    <property type="entry name" value="HisKA"/>
    <property type="match status" value="1"/>
</dbReference>
<evidence type="ECO:0000259" key="11">
    <source>
        <dbReference type="PROSITE" id="PS50109"/>
    </source>
</evidence>
<dbReference type="PROSITE" id="PS50885">
    <property type="entry name" value="HAMP"/>
    <property type="match status" value="1"/>
</dbReference>
<evidence type="ECO:0000256" key="10">
    <source>
        <dbReference type="SAM" id="Phobius"/>
    </source>
</evidence>
<keyword evidence="10" id="KW-1133">Transmembrane helix</keyword>
<dbReference type="Pfam" id="PF00989">
    <property type="entry name" value="PAS"/>
    <property type="match status" value="1"/>
</dbReference>
<dbReference type="GO" id="GO:0000155">
    <property type="term" value="F:phosphorelay sensor kinase activity"/>
    <property type="evidence" value="ECO:0007669"/>
    <property type="project" value="InterPro"/>
</dbReference>
<dbReference type="CDD" id="cd00130">
    <property type="entry name" value="PAS"/>
    <property type="match status" value="1"/>
</dbReference>
<evidence type="ECO:0000256" key="3">
    <source>
        <dbReference type="ARBA" id="ARBA00012438"/>
    </source>
</evidence>
<dbReference type="Proteomes" id="UP000010808">
    <property type="component" value="Chromosome"/>
</dbReference>
<evidence type="ECO:0000259" key="12">
    <source>
        <dbReference type="PROSITE" id="PS50112"/>
    </source>
</evidence>
<dbReference type="eggNOG" id="COG3852">
    <property type="taxonomic scope" value="Bacteria"/>
</dbReference>
<proteinExistence type="predicted"/>
<dbReference type="SMART" id="SM00387">
    <property type="entry name" value="HATPase_c"/>
    <property type="match status" value="1"/>
</dbReference>
<keyword evidence="7 14" id="KW-0418">Kinase</keyword>
<dbReference type="InterPro" id="IPR036097">
    <property type="entry name" value="HisK_dim/P_sf"/>
</dbReference>
<evidence type="ECO:0000256" key="9">
    <source>
        <dbReference type="ARBA" id="ARBA00023012"/>
    </source>
</evidence>
<dbReference type="InterPro" id="IPR003594">
    <property type="entry name" value="HATPase_dom"/>
</dbReference>
<name>L0R868_9BACT</name>
<dbReference type="InterPro" id="IPR003018">
    <property type="entry name" value="GAF"/>
</dbReference>
<dbReference type="RefSeq" id="WP_015335539.1">
    <property type="nucleotide sequence ID" value="NC_020055.1"/>
</dbReference>
<dbReference type="InterPro" id="IPR003661">
    <property type="entry name" value="HisK_dim/P_dom"/>
</dbReference>
<dbReference type="InterPro" id="IPR000014">
    <property type="entry name" value="PAS"/>
</dbReference>
<dbReference type="CDD" id="cd06225">
    <property type="entry name" value="HAMP"/>
    <property type="match status" value="1"/>
</dbReference>
<dbReference type="InterPro" id="IPR004358">
    <property type="entry name" value="Sig_transdc_His_kin-like_C"/>
</dbReference>